<dbReference type="EMBL" id="BK014653">
    <property type="protein sequence ID" value="DAD66050.1"/>
    <property type="molecule type" value="Genomic_DNA"/>
</dbReference>
<sequence>MFYCEKVTVINAIKTMHFVDVAQKRRFLIGREMIFIRNDIRNDIRRTT</sequence>
<name>A0A8S5L8G4_9CAUD</name>
<evidence type="ECO:0000313" key="1">
    <source>
        <dbReference type="EMBL" id="DAD66050.1"/>
    </source>
</evidence>
<proteinExistence type="predicted"/>
<organism evidence="1">
    <name type="scientific">Siphoviridae sp. ctDmQ3</name>
    <dbReference type="NCBI Taxonomy" id="2823570"/>
    <lineage>
        <taxon>Viruses</taxon>
        <taxon>Duplodnaviria</taxon>
        <taxon>Heunggongvirae</taxon>
        <taxon>Uroviricota</taxon>
        <taxon>Caudoviricetes</taxon>
    </lineage>
</organism>
<accession>A0A8S5L8G4</accession>
<reference evidence="1" key="1">
    <citation type="journal article" date="2021" name="Proc. Natl. Acad. Sci. U.S.A.">
        <title>A Catalog of Tens of Thousands of Viruses from Human Metagenomes Reveals Hidden Associations with Chronic Diseases.</title>
        <authorList>
            <person name="Tisza M.J."/>
            <person name="Buck C.B."/>
        </authorList>
    </citation>
    <scope>NUCLEOTIDE SEQUENCE</scope>
    <source>
        <strain evidence="1">CtDmQ3</strain>
    </source>
</reference>
<protein>
    <submittedName>
        <fullName evidence="1">Uncharacterized protein</fullName>
    </submittedName>
</protein>